<dbReference type="InterPro" id="IPR003703">
    <property type="entry name" value="Acyl_CoA_thio"/>
</dbReference>
<comment type="subunit">
    <text evidence="2">Homotetramer.</text>
</comment>
<evidence type="ECO:0000256" key="2">
    <source>
        <dbReference type="ARBA" id="ARBA00011881"/>
    </source>
</evidence>
<dbReference type="GO" id="GO:0006637">
    <property type="term" value="P:acyl-CoA metabolic process"/>
    <property type="evidence" value="ECO:0007669"/>
    <property type="project" value="InterPro"/>
</dbReference>
<evidence type="ECO:0000256" key="3">
    <source>
        <dbReference type="ARBA" id="ARBA00022801"/>
    </source>
</evidence>
<dbReference type="NCBIfam" id="TIGR00189">
    <property type="entry name" value="tesB"/>
    <property type="match status" value="1"/>
</dbReference>
<sequence>MIRRFDTEGANGGKVTQMNYFRKTFMHVRQLKTVKKIFSQPNIGMSTTLGEQDLESRLTKSFLALERIDVNIFRANVENLWRPPLSRFVFGGQVVGQALVAACETVTDDHHIHSLHCYFLQGGNSQKPILYMVDRTRDGKTFSSRSVKATQMGMPIFTLQASFKLEETQIYKYQMQMPKVTGPEELMDTTEVLQLQLKNSDTPDKEREFIMRMLSSDVPVDVRPVYPEAYFRQHSSEPFRYVWLKAEGHLGDDNKVHQCVAAYLSDYSLLGVALQPGGKNYETTFMTSLDHTIWFHAPFRVDEWMLYEIFSPQCGSGRALCHGRVWKRDGTLAMSVAQEGVVRNKPVETVSKF</sequence>
<dbReference type="AlphaFoldDB" id="A0AAE0VIK8"/>
<keyword evidence="8" id="KW-1185">Reference proteome</keyword>
<evidence type="ECO:0000256" key="4">
    <source>
        <dbReference type="ARBA" id="ARBA00023098"/>
    </source>
</evidence>
<dbReference type="Pfam" id="PF02551">
    <property type="entry name" value="Acyl_CoA_thio"/>
    <property type="match status" value="1"/>
</dbReference>
<dbReference type="PANTHER" id="PTHR11066:SF34">
    <property type="entry name" value="ACYL-COENZYME A THIOESTERASE 8"/>
    <property type="match status" value="1"/>
</dbReference>
<comment type="caution">
    <text evidence="7">The sequence shown here is derived from an EMBL/GenBank/DDBJ whole genome shotgun (WGS) entry which is preliminary data.</text>
</comment>
<dbReference type="FunFam" id="2.40.160.210:FF:000001">
    <property type="entry name" value="Acyl-CoA thioesterase II"/>
    <property type="match status" value="1"/>
</dbReference>
<evidence type="ECO:0000313" key="8">
    <source>
        <dbReference type="Proteomes" id="UP001195483"/>
    </source>
</evidence>
<protein>
    <recommendedName>
        <fullName evidence="9">Acyl-CoA thioesterase 8</fullName>
    </recommendedName>
</protein>
<dbReference type="EMBL" id="JAEAOA010002045">
    <property type="protein sequence ID" value="KAK3578956.1"/>
    <property type="molecule type" value="Genomic_DNA"/>
</dbReference>
<dbReference type="Gene3D" id="2.40.160.210">
    <property type="entry name" value="Acyl-CoA thioesterase, double hotdog domain"/>
    <property type="match status" value="1"/>
</dbReference>
<dbReference type="Pfam" id="PF13622">
    <property type="entry name" value="4HBT_3"/>
    <property type="match status" value="1"/>
</dbReference>
<dbReference type="InterPro" id="IPR025652">
    <property type="entry name" value="TesB_C"/>
</dbReference>
<dbReference type="GO" id="GO:0009062">
    <property type="term" value="P:fatty acid catabolic process"/>
    <property type="evidence" value="ECO:0007669"/>
    <property type="project" value="TreeGrafter"/>
</dbReference>
<evidence type="ECO:0000259" key="5">
    <source>
        <dbReference type="Pfam" id="PF02551"/>
    </source>
</evidence>
<dbReference type="InterPro" id="IPR049449">
    <property type="entry name" value="TesB_ACOT8-like_N"/>
</dbReference>
<name>A0AAE0VIK8_9BIVA</name>
<evidence type="ECO:0000256" key="1">
    <source>
        <dbReference type="ARBA" id="ARBA00006538"/>
    </source>
</evidence>
<feature type="domain" description="Acyl-CoA thioesterase-like N-terminal HotDog" evidence="6">
    <location>
        <begin position="82"/>
        <end position="163"/>
    </location>
</feature>
<dbReference type="InterPro" id="IPR029069">
    <property type="entry name" value="HotDog_dom_sf"/>
</dbReference>
<reference evidence="7" key="2">
    <citation type="journal article" date="2021" name="Genome Biol. Evol.">
        <title>Developing a high-quality reference genome for a parasitic bivalve with doubly uniparental inheritance (Bivalvia: Unionida).</title>
        <authorList>
            <person name="Smith C.H."/>
        </authorList>
    </citation>
    <scope>NUCLEOTIDE SEQUENCE</scope>
    <source>
        <strain evidence="7">CHS0354</strain>
        <tissue evidence="7">Mantle</tissue>
    </source>
</reference>
<evidence type="ECO:0000259" key="6">
    <source>
        <dbReference type="Pfam" id="PF13622"/>
    </source>
</evidence>
<keyword evidence="3" id="KW-0378">Hydrolase</keyword>
<dbReference type="GO" id="GO:0005782">
    <property type="term" value="C:peroxisomal matrix"/>
    <property type="evidence" value="ECO:0007669"/>
    <property type="project" value="TreeGrafter"/>
</dbReference>
<dbReference type="CDD" id="cd03445">
    <property type="entry name" value="Thioesterase_II_repeat2"/>
    <property type="match status" value="1"/>
</dbReference>
<accession>A0AAE0VIK8</accession>
<proteinExistence type="inferred from homology"/>
<dbReference type="SUPFAM" id="SSF54637">
    <property type="entry name" value="Thioesterase/thiol ester dehydrase-isomerase"/>
    <property type="match status" value="2"/>
</dbReference>
<reference evidence="7" key="3">
    <citation type="submission" date="2023-05" db="EMBL/GenBank/DDBJ databases">
        <authorList>
            <person name="Smith C.H."/>
        </authorList>
    </citation>
    <scope>NUCLEOTIDE SEQUENCE</scope>
    <source>
        <strain evidence="7">CHS0354</strain>
        <tissue evidence="7">Mantle</tissue>
    </source>
</reference>
<keyword evidence="4" id="KW-0443">Lipid metabolism</keyword>
<gene>
    <name evidence="7" type="ORF">CHS0354_034745</name>
</gene>
<feature type="domain" description="Acyl-CoA thioesterase 2 C-terminal" evidence="5">
    <location>
        <begin position="217"/>
        <end position="341"/>
    </location>
</feature>
<evidence type="ECO:0000313" key="7">
    <source>
        <dbReference type="EMBL" id="KAK3578956.1"/>
    </source>
</evidence>
<reference evidence="7" key="1">
    <citation type="journal article" date="2021" name="Genome Biol. Evol.">
        <title>A High-Quality Reference Genome for a Parasitic Bivalve with Doubly Uniparental Inheritance (Bivalvia: Unionida).</title>
        <authorList>
            <person name="Smith C.H."/>
        </authorList>
    </citation>
    <scope>NUCLEOTIDE SEQUENCE</scope>
    <source>
        <strain evidence="7">CHS0354</strain>
    </source>
</reference>
<organism evidence="7 8">
    <name type="scientific">Potamilus streckersoni</name>
    <dbReference type="NCBI Taxonomy" id="2493646"/>
    <lineage>
        <taxon>Eukaryota</taxon>
        <taxon>Metazoa</taxon>
        <taxon>Spiralia</taxon>
        <taxon>Lophotrochozoa</taxon>
        <taxon>Mollusca</taxon>
        <taxon>Bivalvia</taxon>
        <taxon>Autobranchia</taxon>
        <taxon>Heteroconchia</taxon>
        <taxon>Palaeoheterodonta</taxon>
        <taxon>Unionida</taxon>
        <taxon>Unionoidea</taxon>
        <taxon>Unionidae</taxon>
        <taxon>Ambleminae</taxon>
        <taxon>Lampsilini</taxon>
        <taxon>Potamilus</taxon>
    </lineage>
</organism>
<evidence type="ECO:0008006" key="9">
    <source>
        <dbReference type="Google" id="ProtNLM"/>
    </source>
</evidence>
<dbReference type="CDD" id="cd03444">
    <property type="entry name" value="Thioesterase_II_repeat1"/>
    <property type="match status" value="1"/>
</dbReference>
<comment type="similarity">
    <text evidence="1">Belongs to the C/M/P thioester hydrolase family.</text>
</comment>
<dbReference type="InterPro" id="IPR042171">
    <property type="entry name" value="Acyl-CoA_hotdog"/>
</dbReference>
<dbReference type="Proteomes" id="UP001195483">
    <property type="component" value="Unassembled WGS sequence"/>
</dbReference>
<dbReference type="GO" id="GO:0047617">
    <property type="term" value="F:fatty acyl-CoA hydrolase activity"/>
    <property type="evidence" value="ECO:0007669"/>
    <property type="project" value="InterPro"/>
</dbReference>
<dbReference type="PANTHER" id="PTHR11066">
    <property type="entry name" value="ACYL-COA THIOESTERASE"/>
    <property type="match status" value="1"/>
</dbReference>